<evidence type="ECO:0000313" key="2">
    <source>
        <dbReference type="Proteomes" id="UP001430953"/>
    </source>
</evidence>
<organism evidence="1 2">
    <name type="scientific">Cardiocondyla obscurior</name>
    <dbReference type="NCBI Taxonomy" id="286306"/>
    <lineage>
        <taxon>Eukaryota</taxon>
        <taxon>Metazoa</taxon>
        <taxon>Ecdysozoa</taxon>
        <taxon>Arthropoda</taxon>
        <taxon>Hexapoda</taxon>
        <taxon>Insecta</taxon>
        <taxon>Pterygota</taxon>
        <taxon>Neoptera</taxon>
        <taxon>Endopterygota</taxon>
        <taxon>Hymenoptera</taxon>
        <taxon>Apocrita</taxon>
        <taxon>Aculeata</taxon>
        <taxon>Formicoidea</taxon>
        <taxon>Formicidae</taxon>
        <taxon>Myrmicinae</taxon>
        <taxon>Cardiocondyla</taxon>
    </lineage>
</organism>
<keyword evidence="2" id="KW-1185">Reference proteome</keyword>
<dbReference type="EMBL" id="JADYXP020000003">
    <property type="protein sequence ID" value="KAL0129202.1"/>
    <property type="molecule type" value="Genomic_DNA"/>
</dbReference>
<dbReference type="Proteomes" id="UP001430953">
    <property type="component" value="Unassembled WGS sequence"/>
</dbReference>
<protein>
    <submittedName>
        <fullName evidence="1">Uncharacterized protein</fullName>
    </submittedName>
</protein>
<dbReference type="AlphaFoldDB" id="A0AAW2GPL7"/>
<evidence type="ECO:0000313" key="1">
    <source>
        <dbReference type="EMBL" id="KAL0129202.1"/>
    </source>
</evidence>
<proteinExistence type="predicted"/>
<sequence length="133" mass="15561">MLIKIHKKFFLNNIVSWFYQLMHTYNSTRMLGTSCFAQSNELEFIANIPPQFKVTQARFCNEPPLLFARHSARRRGLSRPKCAITETEILWSARMCSCSEDSDEDRCAMSWVVSFASYCAVVSERCFTNLYRY</sequence>
<reference evidence="1 2" key="1">
    <citation type="submission" date="2023-03" db="EMBL/GenBank/DDBJ databases">
        <title>High recombination rates correlate with genetic variation in Cardiocondyla obscurior ants.</title>
        <authorList>
            <person name="Errbii M."/>
        </authorList>
    </citation>
    <scope>NUCLEOTIDE SEQUENCE [LARGE SCALE GENOMIC DNA]</scope>
    <source>
        <strain evidence="1">Alpha-2009</strain>
        <tissue evidence="1">Whole body</tissue>
    </source>
</reference>
<accession>A0AAW2GPL7</accession>
<name>A0AAW2GPL7_9HYME</name>
<gene>
    <name evidence="1" type="ORF">PUN28_004108</name>
</gene>
<comment type="caution">
    <text evidence="1">The sequence shown here is derived from an EMBL/GenBank/DDBJ whole genome shotgun (WGS) entry which is preliminary data.</text>
</comment>